<comment type="caution">
    <text evidence="5">The sequence shown here is derived from an EMBL/GenBank/DDBJ whole genome shotgun (WGS) entry which is preliminary data.</text>
</comment>
<feature type="domain" description="HIT" evidence="4">
    <location>
        <begin position="6"/>
        <end position="114"/>
    </location>
</feature>
<dbReference type="RefSeq" id="WP_131292481.1">
    <property type="nucleotide sequence ID" value="NZ_SJKA01000008.1"/>
</dbReference>
<evidence type="ECO:0000313" key="5">
    <source>
        <dbReference type="EMBL" id="TCC30553.1"/>
    </source>
</evidence>
<evidence type="ECO:0000259" key="4">
    <source>
        <dbReference type="PROSITE" id="PS51084"/>
    </source>
</evidence>
<dbReference type="EMBL" id="SJKA01000008">
    <property type="protein sequence ID" value="TCC30553.1"/>
    <property type="molecule type" value="Genomic_DNA"/>
</dbReference>
<accession>A0A4R0IBS2</accession>
<evidence type="ECO:0000256" key="3">
    <source>
        <dbReference type="PROSITE-ProRule" id="PRU00464"/>
    </source>
</evidence>
<dbReference type="Proteomes" id="UP000292695">
    <property type="component" value="Unassembled WGS sequence"/>
</dbReference>
<dbReference type="GO" id="GO:0009117">
    <property type="term" value="P:nucleotide metabolic process"/>
    <property type="evidence" value="ECO:0007669"/>
    <property type="project" value="TreeGrafter"/>
</dbReference>
<dbReference type="PANTHER" id="PTHR46648">
    <property type="entry name" value="HIT FAMILY PROTEIN 1"/>
    <property type="match status" value="1"/>
</dbReference>
<dbReference type="InterPro" id="IPR011146">
    <property type="entry name" value="HIT-like"/>
</dbReference>
<evidence type="ECO:0000256" key="1">
    <source>
        <dbReference type="PIRSR" id="PIRSR601310-1"/>
    </source>
</evidence>
<dbReference type="OrthoDB" id="9784774at2"/>
<dbReference type="PANTHER" id="PTHR46648:SF1">
    <property type="entry name" value="ADENOSINE 5'-MONOPHOSPHORAMIDASE HNT1"/>
    <property type="match status" value="1"/>
</dbReference>
<dbReference type="PROSITE" id="PS51084">
    <property type="entry name" value="HIT_2"/>
    <property type="match status" value="1"/>
</dbReference>
<dbReference type="AlphaFoldDB" id="A0A4R0IBS2"/>
<dbReference type="InterPro" id="IPR036265">
    <property type="entry name" value="HIT-like_sf"/>
</dbReference>
<name>A0A4R0IBS2_9ACTN</name>
<reference evidence="5 6" key="1">
    <citation type="submission" date="2019-02" db="EMBL/GenBank/DDBJ databases">
        <title>Kribbella capetownensis sp. nov. and Kribbella speibonae sp. nov., isolated from soil.</title>
        <authorList>
            <person name="Curtis S.M."/>
            <person name="Norton I."/>
            <person name="Everest G.J."/>
            <person name="Meyers P.R."/>
        </authorList>
    </citation>
    <scope>NUCLEOTIDE SEQUENCE [LARGE SCALE GENOMIC DNA]</scope>
    <source>
        <strain evidence="5 6">DSM 27082</strain>
    </source>
</reference>
<keyword evidence="6" id="KW-1185">Reference proteome</keyword>
<dbReference type="PRINTS" id="PR00332">
    <property type="entry name" value="HISTRIAD"/>
</dbReference>
<dbReference type="SUPFAM" id="SSF54197">
    <property type="entry name" value="HIT-like"/>
    <property type="match status" value="1"/>
</dbReference>
<gene>
    <name evidence="5" type="ORF">E0H50_24420</name>
</gene>
<dbReference type="InterPro" id="IPR001310">
    <property type="entry name" value="Histidine_triad_HIT"/>
</dbReference>
<organism evidence="5 6">
    <name type="scientific">Kribbella sindirgiensis</name>
    <dbReference type="NCBI Taxonomy" id="1124744"/>
    <lineage>
        <taxon>Bacteria</taxon>
        <taxon>Bacillati</taxon>
        <taxon>Actinomycetota</taxon>
        <taxon>Actinomycetes</taxon>
        <taxon>Propionibacteriales</taxon>
        <taxon>Kribbellaceae</taxon>
        <taxon>Kribbella</taxon>
    </lineage>
</organism>
<proteinExistence type="predicted"/>
<feature type="short sequence motif" description="Histidine triad motif" evidence="2 3">
    <location>
        <begin position="99"/>
        <end position="103"/>
    </location>
</feature>
<sequence>MSENCIFCGIVAGTVPSTQVAENDRAIAFMDIAPATPGHLLVIPRAHSTDLREAAPEDLTAATLLAQSLVGRVIERLDDATGANLLSCIGSDAWQSVFHTHLHVIPRYPTDPLVLPWQPHSGDPDEIKAVHAKLS</sequence>
<dbReference type="GO" id="GO:0003824">
    <property type="term" value="F:catalytic activity"/>
    <property type="evidence" value="ECO:0007669"/>
    <property type="project" value="InterPro"/>
</dbReference>
<evidence type="ECO:0000256" key="2">
    <source>
        <dbReference type="PIRSR" id="PIRSR601310-3"/>
    </source>
</evidence>
<feature type="active site" description="Tele-AMP-histidine intermediate" evidence="1">
    <location>
        <position position="101"/>
    </location>
</feature>
<dbReference type="Gene3D" id="3.30.428.10">
    <property type="entry name" value="HIT-like"/>
    <property type="match status" value="1"/>
</dbReference>
<protein>
    <submittedName>
        <fullName evidence="5">HIT family protein</fullName>
    </submittedName>
</protein>
<dbReference type="Pfam" id="PF01230">
    <property type="entry name" value="HIT"/>
    <property type="match status" value="1"/>
</dbReference>
<evidence type="ECO:0000313" key="6">
    <source>
        <dbReference type="Proteomes" id="UP000292695"/>
    </source>
</evidence>